<gene>
    <name evidence="3" type="ORF">GCM10009681_06530</name>
</gene>
<dbReference type="RefSeq" id="WP_344076601.1">
    <property type="nucleotide sequence ID" value="NZ_BAAALS010000002.1"/>
</dbReference>
<evidence type="ECO:0000259" key="2">
    <source>
        <dbReference type="Pfam" id="PF04909"/>
    </source>
</evidence>
<dbReference type="InterPro" id="IPR006680">
    <property type="entry name" value="Amidohydro-rel"/>
</dbReference>
<dbReference type="PANTHER" id="PTHR21240">
    <property type="entry name" value="2-AMINO-3-CARBOXYLMUCONATE-6-SEMIALDEHYDE DECARBOXYLASE"/>
    <property type="match status" value="1"/>
</dbReference>
<dbReference type="Proteomes" id="UP001500655">
    <property type="component" value="Unassembled WGS sequence"/>
</dbReference>
<evidence type="ECO:0000256" key="1">
    <source>
        <dbReference type="ARBA" id="ARBA00023239"/>
    </source>
</evidence>
<organism evidence="3 4">
    <name type="scientific">Luedemannella helvata</name>
    <dbReference type="NCBI Taxonomy" id="349315"/>
    <lineage>
        <taxon>Bacteria</taxon>
        <taxon>Bacillati</taxon>
        <taxon>Actinomycetota</taxon>
        <taxon>Actinomycetes</taxon>
        <taxon>Micromonosporales</taxon>
        <taxon>Micromonosporaceae</taxon>
        <taxon>Luedemannella</taxon>
    </lineage>
</organism>
<proteinExistence type="predicted"/>
<dbReference type="Gene3D" id="3.20.20.140">
    <property type="entry name" value="Metal-dependent hydrolases"/>
    <property type="match status" value="1"/>
</dbReference>
<dbReference type="InterPro" id="IPR032466">
    <property type="entry name" value="Metal_Hydrolase"/>
</dbReference>
<feature type="domain" description="Amidohydrolase-related" evidence="2">
    <location>
        <begin position="54"/>
        <end position="253"/>
    </location>
</feature>
<sequence length="257" mass="27152">MTAAALPCPIFDFHARLLPRPGATEDLLTTMAGAGIAGAAVAAGGVVGLDVLSAQITYGGYSTATPANDAVLAACAASGGRLVPFYFANPHAGVRAYRAQVDAYRGLELSPAVHGLSFDDPRTRDYVAVASDAGHPVYVVCLGRPGTRPADLVALAARFPRTTFVFGHCGHTGIDIAGIDMIAARENVVAETSGCFGVVVRHALSRLGPRRVLFGTEYPLQHPAVELAKYASLDLSADDWRQVAWHNARRILREEYP</sequence>
<name>A0ABN2JTF3_9ACTN</name>
<evidence type="ECO:0000313" key="4">
    <source>
        <dbReference type="Proteomes" id="UP001500655"/>
    </source>
</evidence>
<dbReference type="Pfam" id="PF04909">
    <property type="entry name" value="Amidohydro_2"/>
    <property type="match status" value="1"/>
</dbReference>
<protein>
    <recommendedName>
        <fullName evidence="2">Amidohydrolase-related domain-containing protein</fullName>
    </recommendedName>
</protein>
<evidence type="ECO:0000313" key="3">
    <source>
        <dbReference type="EMBL" id="GAA1738464.1"/>
    </source>
</evidence>
<dbReference type="SUPFAM" id="SSF51556">
    <property type="entry name" value="Metallo-dependent hydrolases"/>
    <property type="match status" value="1"/>
</dbReference>
<dbReference type="EMBL" id="BAAALS010000002">
    <property type="protein sequence ID" value="GAA1738464.1"/>
    <property type="molecule type" value="Genomic_DNA"/>
</dbReference>
<keyword evidence="1" id="KW-0456">Lyase</keyword>
<dbReference type="InterPro" id="IPR032465">
    <property type="entry name" value="ACMSD"/>
</dbReference>
<keyword evidence="4" id="KW-1185">Reference proteome</keyword>
<accession>A0ABN2JTF3</accession>
<comment type="caution">
    <text evidence="3">The sequence shown here is derived from an EMBL/GenBank/DDBJ whole genome shotgun (WGS) entry which is preliminary data.</text>
</comment>
<reference evidence="3 4" key="1">
    <citation type="journal article" date="2019" name="Int. J. Syst. Evol. Microbiol.">
        <title>The Global Catalogue of Microorganisms (GCM) 10K type strain sequencing project: providing services to taxonomists for standard genome sequencing and annotation.</title>
        <authorList>
            <consortium name="The Broad Institute Genomics Platform"/>
            <consortium name="The Broad Institute Genome Sequencing Center for Infectious Disease"/>
            <person name="Wu L."/>
            <person name="Ma J."/>
        </authorList>
    </citation>
    <scope>NUCLEOTIDE SEQUENCE [LARGE SCALE GENOMIC DNA]</scope>
    <source>
        <strain evidence="3 4">JCM 13249</strain>
    </source>
</reference>